<feature type="region of interest" description="Disordered" evidence="1">
    <location>
        <begin position="469"/>
        <end position="491"/>
    </location>
</feature>
<proteinExistence type="predicted"/>
<feature type="compositionally biased region" description="Basic and acidic residues" evidence="1">
    <location>
        <begin position="18"/>
        <end position="30"/>
    </location>
</feature>
<dbReference type="AlphaFoldDB" id="A0AAJ7W8G2"/>
<evidence type="ECO:0000313" key="3">
    <source>
        <dbReference type="RefSeq" id="XP_026667033.1"/>
    </source>
</evidence>
<reference evidence="3" key="1">
    <citation type="submission" date="2025-08" db="UniProtKB">
        <authorList>
            <consortium name="RefSeq"/>
        </authorList>
    </citation>
    <scope>IDENTIFICATION</scope>
    <source>
        <tissue evidence="3">Whole body</tissue>
    </source>
</reference>
<evidence type="ECO:0000256" key="1">
    <source>
        <dbReference type="SAM" id="MobiDB-lite"/>
    </source>
</evidence>
<dbReference type="GeneID" id="113463951"/>
<organism evidence="2 3">
    <name type="scientific">Ceratina calcarata</name>
    <dbReference type="NCBI Taxonomy" id="156304"/>
    <lineage>
        <taxon>Eukaryota</taxon>
        <taxon>Metazoa</taxon>
        <taxon>Ecdysozoa</taxon>
        <taxon>Arthropoda</taxon>
        <taxon>Hexapoda</taxon>
        <taxon>Insecta</taxon>
        <taxon>Pterygota</taxon>
        <taxon>Neoptera</taxon>
        <taxon>Endopterygota</taxon>
        <taxon>Hymenoptera</taxon>
        <taxon>Apocrita</taxon>
        <taxon>Aculeata</taxon>
        <taxon>Apoidea</taxon>
        <taxon>Anthophila</taxon>
        <taxon>Apidae</taxon>
        <taxon>Ceratina</taxon>
        <taxon>Zadontomerus</taxon>
    </lineage>
</organism>
<name>A0AAJ7W8G2_9HYME</name>
<accession>A0AAJ7W8G2</accession>
<feature type="compositionally biased region" description="Basic and acidic residues" evidence="1">
    <location>
        <begin position="137"/>
        <end position="172"/>
    </location>
</feature>
<feature type="region of interest" description="Disordered" evidence="1">
    <location>
        <begin position="231"/>
        <end position="309"/>
    </location>
</feature>
<gene>
    <name evidence="3" type="primary">LOC113463951</name>
</gene>
<evidence type="ECO:0000313" key="2">
    <source>
        <dbReference type="Proteomes" id="UP000694925"/>
    </source>
</evidence>
<feature type="compositionally biased region" description="Low complexity" evidence="1">
    <location>
        <begin position="473"/>
        <end position="485"/>
    </location>
</feature>
<dbReference type="RefSeq" id="XP_026667033.1">
    <property type="nucleotide sequence ID" value="XM_026811232.1"/>
</dbReference>
<sequence>MRISKEAEDVTGDTSEYDDSKDVREMEEAPKKKFKLDVLEQNINALSEKSNTKQKLDMSEKKPRISGNLRVSKGYRVSTSQNRQEKSKLNVPKKNIDAPIDKLKIKQNPETSEEKLGVSGNPRISKDLRVSKQNTRMTEERSRISEQKPRISEQKPRILEQEPRISEEKSKLSEGPTIIEQVSKISEKTSKVFKQKPRIPAEKSKISEEKRMTLEQIQAISEEPTEIDTMHEELSADPQIETTKVDKAIETLDQDKSTQTKTYKRDRKRTREESKILEAKKSSRPSKVHSKEGEKRKKVKHRKICKHDTTKRDLKRRRCNCSEKSTLTEGEEFCPTKRRTKLKIVDRYIPKICVSTRRPKSKALSQFVPETCFQRREMEQFEPREELYPTRECECKHKTESYETDTNRSYIFESPCEIITDDSPQVMQEKFELPKVKKYLPMYQSPELIEELKRHDRMRLIQEKEAASRKLGSSFRSSDTSTYSRMENRRISQSTAPDCSFKVIEEDDRLRYQESQAYRRVLCELKKRARSQRRGRRPDESIPLICLSQRADTSRRVEQLYPTERRARKKPDVLRKFAHKIFKPTKYKRSKCKVHEEQTTFEPSGASHYDSSYDPEILTEISSPCKCIKMIHESEAWKSADTSDNDDVTYCQCKST</sequence>
<feature type="compositionally biased region" description="Basic and acidic residues" evidence="1">
    <location>
        <begin position="243"/>
        <end position="258"/>
    </location>
</feature>
<dbReference type="Proteomes" id="UP000694925">
    <property type="component" value="Unplaced"/>
</dbReference>
<feature type="compositionally biased region" description="Basic and acidic residues" evidence="1">
    <location>
        <begin position="269"/>
        <end position="281"/>
    </location>
</feature>
<feature type="compositionally biased region" description="Basic and acidic residues" evidence="1">
    <location>
        <begin position="50"/>
        <end position="63"/>
    </location>
</feature>
<feature type="compositionally biased region" description="Basic and acidic residues" evidence="1">
    <location>
        <begin position="83"/>
        <end position="104"/>
    </location>
</feature>
<protein>
    <submittedName>
        <fullName evidence="3">Zonadhesin-like</fullName>
    </submittedName>
</protein>
<feature type="region of interest" description="Disordered" evidence="1">
    <location>
        <begin position="1"/>
        <end position="30"/>
    </location>
</feature>
<dbReference type="KEGG" id="ccal:113463951"/>
<keyword evidence="2" id="KW-1185">Reference proteome</keyword>
<feature type="region of interest" description="Disordered" evidence="1">
    <location>
        <begin position="45"/>
        <end position="174"/>
    </location>
</feature>
<feature type="compositionally biased region" description="Basic residues" evidence="1">
    <location>
        <begin position="296"/>
        <end position="305"/>
    </location>
</feature>